<keyword evidence="3" id="KW-1185">Reference proteome</keyword>
<gene>
    <name evidence="2" type="ORF">BCR32DRAFT_325069</name>
</gene>
<dbReference type="InterPro" id="IPR007612">
    <property type="entry name" value="LOR"/>
</dbReference>
<name>A0A1Y1XKD7_9FUNG</name>
<evidence type="ECO:0000313" key="3">
    <source>
        <dbReference type="Proteomes" id="UP000193944"/>
    </source>
</evidence>
<reference evidence="2 3" key="2">
    <citation type="submission" date="2016-08" db="EMBL/GenBank/DDBJ databases">
        <title>Pervasive Adenine N6-methylation of Active Genes in Fungi.</title>
        <authorList>
            <consortium name="DOE Joint Genome Institute"/>
            <person name="Mondo S.J."/>
            <person name="Dannebaum R.O."/>
            <person name="Kuo R.C."/>
            <person name="Labutti K."/>
            <person name="Haridas S."/>
            <person name="Kuo A."/>
            <person name="Salamov A."/>
            <person name="Ahrendt S.R."/>
            <person name="Lipzen A."/>
            <person name="Sullivan W."/>
            <person name="Andreopoulos W.B."/>
            <person name="Clum A."/>
            <person name="Lindquist E."/>
            <person name="Daum C."/>
            <person name="Ramamoorthy G.K."/>
            <person name="Gryganskyi A."/>
            <person name="Culley D."/>
            <person name="Magnuson J.K."/>
            <person name="James T.Y."/>
            <person name="O'Malley M.A."/>
            <person name="Stajich J.E."/>
            <person name="Spatafora J.W."/>
            <person name="Visel A."/>
            <person name="Grigoriev I.V."/>
        </authorList>
    </citation>
    <scope>NUCLEOTIDE SEQUENCE [LARGE SCALE GENOMIC DNA]</scope>
    <source>
        <strain evidence="2 3">S4</strain>
    </source>
</reference>
<evidence type="ECO:0000256" key="1">
    <source>
        <dbReference type="SAM" id="Phobius"/>
    </source>
</evidence>
<dbReference type="EMBL" id="MCFG01000024">
    <property type="protein sequence ID" value="ORX86175.1"/>
    <property type="molecule type" value="Genomic_DNA"/>
</dbReference>
<dbReference type="InterPro" id="IPR038595">
    <property type="entry name" value="LOR_sf"/>
</dbReference>
<feature type="transmembrane region" description="Helical" evidence="1">
    <location>
        <begin position="178"/>
        <end position="199"/>
    </location>
</feature>
<protein>
    <recommendedName>
        <fullName evidence="4">DUF567-domain-containing protein</fullName>
    </recommendedName>
</protein>
<dbReference type="Proteomes" id="UP000193944">
    <property type="component" value="Unassembled WGS sequence"/>
</dbReference>
<evidence type="ECO:0008006" key="4">
    <source>
        <dbReference type="Google" id="ProtNLM"/>
    </source>
</evidence>
<reference evidence="2 3" key="1">
    <citation type="submission" date="2016-08" db="EMBL/GenBank/DDBJ databases">
        <title>A Parts List for Fungal Cellulosomes Revealed by Comparative Genomics.</title>
        <authorList>
            <consortium name="DOE Joint Genome Institute"/>
            <person name="Haitjema C.H."/>
            <person name="Gilmore S.P."/>
            <person name="Henske J.K."/>
            <person name="Solomon K.V."/>
            <person name="De Groot R."/>
            <person name="Kuo A."/>
            <person name="Mondo S.J."/>
            <person name="Salamov A.A."/>
            <person name="Labutti K."/>
            <person name="Zhao Z."/>
            <person name="Chiniquy J."/>
            <person name="Barry K."/>
            <person name="Brewer H.M."/>
            <person name="Purvine S.O."/>
            <person name="Wright A.T."/>
            <person name="Boxma B."/>
            <person name="Van Alen T."/>
            <person name="Hackstein J.H."/>
            <person name="Baker S.E."/>
            <person name="Grigoriev I.V."/>
            <person name="O'Malley M.A."/>
        </authorList>
    </citation>
    <scope>NUCLEOTIDE SEQUENCE [LARGE SCALE GENOMIC DNA]</scope>
    <source>
        <strain evidence="2 3">S4</strain>
    </source>
</reference>
<evidence type="ECO:0000313" key="2">
    <source>
        <dbReference type="EMBL" id="ORX86175.1"/>
    </source>
</evidence>
<proteinExistence type="predicted"/>
<accession>A0A1Y1XKD7</accession>
<organism evidence="2 3">
    <name type="scientific">Anaeromyces robustus</name>
    <dbReference type="NCBI Taxonomy" id="1754192"/>
    <lineage>
        <taxon>Eukaryota</taxon>
        <taxon>Fungi</taxon>
        <taxon>Fungi incertae sedis</taxon>
        <taxon>Chytridiomycota</taxon>
        <taxon>Chytridiomycota incertae sedis</taxon>
        <taxon>Neocallimastigomycetes</taxon>
        <taxon>Neocallimastigales</taxon>
        <taxon>Neocallimastigaceae</taxon>
        <taxon>Anaeromyces</taxon>
    </lineage>
</organism>
<dbReference type="Pfam" id="PF04525">
    <property type="entry name" value="LOR"/>
    <property type="match status" value="1"/>
</dbReference>
<keyword evidence="1" id="KW-0812">Transmembrane</keyword>
<dbReference type="AlphaFoldDB" id="A0A1Y1XKD7"/>
<dbReference type="OrthoDB" id="2106107at2759"/>
<sequence>MKILTYDNKVISNPPNGIIPYDKNFTFQQPVTLFLEQFLEEPKTSKYDFVVTDNKDVEYFKCLKTSPSRIVVHDINDKILFNIQIRAFPLQISVHAGDDDKTTLAVCHSKASTVAEKCVFEFYNQVTEQTETVDMNCDKYYCSGGIFYGTEKEGAPMICRLREMMDANSFMTHLNKKFIIEIAAGVDNTLMIALAIYFAEMNYHSRKNRKNFSDLTR</sequence>
<comment type="caution">
    <text evidence="2">The sequence shown here is derived from an EMBL/GenBank/DDBJ whole genome shotgun (WGS) entry which is preliminary data.</text>
</comment>
<keyword evidence="1" id="KW-0472">Membrane</keyword>
<keyword evidence="1" id="KW-1133">Transmembrane helix</keyword>
<dbReference type="Gene3D" id="2.40.160.200">
    <property type="entry name" value="LURP1-related"/>
    <property type="match status" value="1"/>
</dbReference>